<feature type="coiled-coil region" evidence="1">
    <location>
        <begin position="427"/>
        <end position="496"/>
    </location>
</feature>
<feature type="region of interest" description="Disordered" evidence="2">
    <location>
        <begin position="1"/>
        <end position="33"/>
    </location>
</feature>
<dbReference type="KEGG" id="pyo:PY17X_0909100"/>
<dbReference type="EMBL" id="LM993663">
    <property type="protein sequence ID" value="VTZ78283.1"/>
    <property type="molecule type" value="Genomic_DNA"/>
</dbReference>
<name>A0A077Y550_PLAYE</name>
<evidence type="ECO:0000313" key="6">
    <source>
        <dbReference type="Proteomes" id="UP000072904"/>
    </source>
</evidence>
<keyword evidence="1" id="KW-0175">Coiled coil</keyword>
<evidence type="ECO:0000313" key="5">
    <source>
        <dbReference type="Proteomes" id="UP000072874"/>
    </source>
</evidence>
<dbReference type="VEuPathDB" id="PlasmoDB:PY06250"/>
<reference evidence="4" key="2">
    <citation type="submission" date="2014-05" db="EMBL/GenBank/DDBJ databases">
        <authorList>
            <person name="Aslett M.A."/>
            <person name="De Silva N."/>
        </authorList>
    </citation>
    <scope>NUCLEOTIDE SEQUENCE</scope>
    <source>
        <strain evidence="4">17X</strain>
    </source>
</reference>
<dbReference type="VEuPathDB" id="PlasmoDB:PY17X_0909100"/>
<evidence type="ECO:0000256" key="2">
    <source>
        <dbReference type="SAM" id="MobiDB-lite"/>
    </source>
</evidence>
<reference evidence="4" key="4">
    <citation type="submission" date="2019-05" db="EMBL/GenBank/DDBJ databases">
        <authorList>
            <consortium name="Pathogen Informatics"/>
        </authorList>
    </citation>
    <scope>NUCLEOTIDE SEQUENCE</scope>
    <source>
        <strain evidence="4">17X</strain>
    </source>
</reference>
<proteinExistence type="predicted"/>
<dbReference type="VEuPathDB" id="PlasmoDB:PYYM_0908600"/>
<organism evidence="3 6">
    <name type="scientific">Plasmodium yoelii</name>
    <dbReference type="NCBI Taxonomy" id="5861"/>
    <lineage>
        <taxon>Eukaryota</taxon>
        <taxon>Sar</taxon>
        <taxon>Alveolata</taxon>
        <taxon>Apicomplexa</taxon>
        <taxon>Aconoidasida</taxon>
        <taxon>Haemosporida</taxon>
        <taxon>Plasmodiidae</taxon>
        <taxon>Plasmodium</taxon>
        <taxon>Plasmodium (Vinckeia)</taxon>
    </lineage>
</organism>
<reference evidence="5 6" key="1">
    <citation type="journal article" date="2014" name="BMC Biol.">
        <title>A comprehensive evaluation of rodent malaria parasite genomes and gene expression.</title>
        <authorList>
            <person name="Otto T.D."/>
            <person name="Bohme U."/>
            <person name="Jackson A.P."/>
            <person name="Hunt M."/>
            <person name="Franke-Fayard B."/>
            <person name="Hoeijmakers W.A."/>
            <person name="Religa A.A."/>
            <person name="Robertson L."/>
            <person name="Sanders M."/>
            <person name="Ogun S.A."/>
            <person name="Cunningham D."/>
            <person name="Erhart A."/>
            <person name="Billker O."/>
            <person name="Khan S.M."/>
            <person name="Stunnenberg H.G."/>
            <person name="Langhorne J."/>
            <person name="Holder A.A."/>
            <person name="Waters A.P."/>
            <person name="Newbold C.I."/>
            <person name="Pain A."/>
            <person name="Berriman M."/>
            <person name="Janse C.J."/>
        </authorList>
    </citation>
    <scope>NUCLEOTIDE SEQUENCE [LARGE SCALE GENOMIC DNA]</scope>
    <source>
        <strain evidence="4 5">17X</strain>
        <strain evidence="3 6">YM</strain>
    </source>
</reference>
<dbReference type="Gene3D" id="2.30.29.30">
    <property type="entry name" value="Pleckstrin-homology domain (PH domain)/Phosphotyrosine-binding domain (PTB)"/>
    <property type="match status" value="1"/>
</dbReference>
<dbReference type="EMBL" id="LK934637">
    <property type="protein sequence ID" value="CDU17866.1"/>
    <property type="molecule type" value="Genomic_DNA"/>
</dbReference>
<feature type="coiled-coil region" evidence="1">
    <location>
        <begin position="525"/>
        <end position="618"/>
    </location>
</feature>
<dbReference type="Proteomes" id="UP000072904">
    <property type="component" value="Chromosome 9"/>
</dbReference>
<dbReference type="Proteomes" id="UP000072874">
    <property type="component" value="Chromosome 9"/>
</dbReference>
<evidence type="ECO:0000313" key="3">
    <source>
        <dbReference type="EMBL" id="CDU17866.1"/>
    </source>
</evidence>
<dbReference type="VEuPathDB" id="PlasmoDB:Py17XNL_000900117"/>
<sequence>MNFKNRSSSNENENENLKMEKQGKEDKDGLDPLKKLKKERELLIQWSKKLKNNNSSFLNIDKLDIEQHNEKEYSSDNSLNEKKQKKFKINKKKNEEHYYMTESDDNDNGNGDKKNIQIYLNDDHFDKKIYKNNINSMYGNKKKPIKIVKKQNDIRNSVNLKNVDHGNDIEINKTDGQNYIGKFYNENILHKKNEHSFSDSSIEMSENLSEIVDHNNSYENQNINEYKTIDSDNTQINYQNKKKNRIEYSNHDMRNYYENSNNNKIVKNIEANKSDEEYEDNNLRWKENSYRYNIDNYSGDKKEINKKKIKLTKKFENKENASELYNIGRSEKSVKNIKNTEYHKFQSYANISNSSKSDNDKIPQNNNYHHYKSTINSANTYVPIPSIVNLKDNESNTTLYSNNDGSIENYKKNSGTILKNKEGIKFATLLKEKVNLLENKKEILNDRIKDLHDNTYSLMETKEKDNLTIQHYELLIKNLEAKYNKLFNMYQELDEHRISYVDAYKEKQTKIENLSAIMQIKSEENLKLTQEINILTKKNEEMQGQIYEYIKDAEDKEKEFNEKKEEYFKLVNLFEKNKKENDQLKKEIDEKVKEIDEIKKQNKNLKEENEKFKGKQKNITKFNSKINDGAEFYIPKIDNLLCIINKMMQIFKLNEEDIMKYASYLKENSNIIKQKLQNNDNIYDDIINILNANVLDPIVNIVKKRDEEYSEHNKIMQIKFDDEILKMYETNINNVELANEYIEQLRNKITHISIQKDNIKKRTILLSNGQGRLNDKPIIKEIQKMDKGTLIYKCKFHTFTHKPVLIYMKMVNNRFITWSKNVKQKKFKKKNLIDIQDITSIEYGLNSRPVYWLIEKQNKEKLKQNKIKSNEIYNSSYTINPYKSFTIYTKKRAYDFFSSNDNTIATWVVGLGVLSYEYNKNSNIQSMSEFIIKKVQLKLKIYCIKNNITYTKLWKDAINKTQKELL</sequence>
<accession>A0A077Y550</accession>
<dbReference type="InterPro" id="IPR011993">
    <property type="entry name" value="PH-like_dom_sf"/>
</dbReference>
<dbReference type="GeneID" id="3792203"/>
<dbReference type="AlphaFoldDB" id="A0A077Y550"/>
<evidence type="ECO:0000313" key="4">
    <source>
        <dbReference type="EMBL" id="VTZ78283.1"/>
    </source>
</evidence>
<gene>
    <name evidence="4" type="ORF">PY17X_0909100</name>
    <name evidence="3" type="ORF">PYYM_0908600</name>
</gene>
<feature type="compositionally biased region" description="Basic and acidic residues" evidence="2">
    <location>
        <begin position="15"/>
        <end position="33"/>
    </location>
</feature>
<protein>
    <recommendedName>
        <fullName evidence="7">PH domain-containing protein</fullName>
    </recommendedName>
</protein>
<dbReference type="OrthoDB" id="372199at2759"/>
<evidence type="ECO:0008006" key="7">
    <source>
        <dbReference type="Google" id="ProtNLM"/>
    </source>
</evidence>
<evidence type="ECO:0000256" key="1">
    <source>
        <dbReference type="SAM" id="Coils"/>
    </source>
</evidence>
<dbReference type="OMA" id="ENLCAIM"/>
<dbReference type="RefSeq" id="XP_726863.2">
    <property type="nucleotide sequence ID" value="XM_721770.2"/>
</dbReference>
<reference evidence="3" key="3">
    <citation type="submission" date="2014-05" db="EMBL/GenBank/DDBJ databases">
        <authorList>
            <person name="Aslett A.Martin."/>
            <person name="De Silva Nishadi"/>
        </authorList>
    </citation>
    <scope>NUCLEOTIDE SEQUENCE</scope>
    <source>
        <strain evidence="3">YM</strain>
    </source>
</reference>